<sequence>MTASTTASASRALDGSQTFPWLPTGPALLFAPADRPERFAKAAERSDMVIIDLEDGAAVDGHAQARENIVNNPLDPAKTILRITGPGTPTFAEDVAFARECDYDIIMVPKIRESIPEELKGLKIIAMVETPQAVINIQSIATHPDVVGLFWGAEDLTAELGGVSSRQSVDENPRRDYRDPQRITRAMVQIHAAAAGIAAIDAIHADFRDERGQYLEALDAVGCGFMATACIHPAMVSPVRKAYKPSAETLARARAIVERAGSSVGAFQLDGEMIDAPIVKQAVATLTRAGEL</sequence>
<dbReference type="InterPro" id="IPR005000">
    <property type="entry name" value="Aldolase/citrate-lyase_domain"/>
</dbReference>
<keyword evidence="8" id="KW-1185">Reference proteome</keyword>
<feature type="binding site" evidence="5">
    <location>
        <position position="129"/>
    </location>
    <ligand>
        <name>Mg(2+)</name>
        <dbReference type="ChEBI" id="CHEBI:18420"/>
    </ligand>
</feature>
<name>A0A0K2GYF4_9CORY</name>
<keyword evidence="3 5" id="KW-0460">Magnesium</keyword>
<evidence type="ECO:0000259" key="6">
    <source>
        <dbReference type="Pfam" id="PF03328"/>
    </source>
</evidence>
<proteinExistence type="predicted"/>
<dbReference type="EMBL" id="CP006841">
    <property type="protein sequence ID" value="ALA66814.1"/>
    <property type="molecule type" value="Genomic_DNA"/>
</dbReference>
<protein>
    <submittedName>
        <fullName evidence="7">Citrate lyase subunit beta</fullName>
    </submittedName>
</protein>
<reference evidence="7 8" key="1">
    <citation type="submission" date="2013-10" db="EMBL/GenBank/DDBJ databases">
        <title>Complete genome sequence of Corynebacterium lactis DSM 45799(T), isolated from raw cow milk.</title>
        <authorList>
            <person name="Ruckert C."/>
            <person name="Albersmeier A."/>
            <person name="Lipski A."/>
            <person name="Kalinowski J."/>
        </authorList>
    </citation>
    <scope>NUCLEOTIDE SEQUENCE [LARGE SCALE GENOMIC DNA]</scope>
    <source>
        <strain evidence="7 8">RW2-5</strain>
    </source>
</reference>
<dbReference type="Proteomes" id="UP000058446">
    <property type="component" value="Chromosome"/>
</dbReference>
<keyword evidence="7" id="KW-0456">Lyase</keyword>
<dbReference type="GO" id="GO:0000287">
    <property type="term" value="F:magnesium ion binding"/>
    <property type="evidence" value="ECO:0007669"/>
    <property type="project" value="TreeGrafter"/>
</dbReference>
<dbReference type="AlphaFoldDB" id="A0A0K2GYF4"/>
<organism evidence="7 8">
    <name type="scientific">Corynebacterium lactis RW2-5</name>
    <dbReference type="NCBI Taxonomy" id="1408189"/>
    <lineage>
        <taxon>Bacteria</taxon>
        <taxon>Bacillati</taxon>
        <taxon>Actinomycetota</taxon>
        <taxon>Actinomycetes</taxon>
        <taxon>Mycobacteriales</taxon>
        <taxon>Corynebacteriaceae</taxon>
        <taxon>Corynebacterium</taxon>
    </lineage>
</organism>
<evidence type="ECO:0000256" key="2">
    <source>
        <dbReference type="ARBA" id="ARBA00022723"/>
    </source>
</evidence>
<dbReference type="Gene3D" id="3.20.20.60">
    <property type="entry name" value="Phosphoenolpyruvate-binding domains"/>
    <property type="match status" value="1"/>
</dbReference>
<dbReference type="GO" id="GO:0016829">
    <property type="term" value="F:lyase activity"/>
    <property type="evidence" value="ECO:0007669"/>
    <property type="project" value="UniProtKB-KW"/>
</dbReference>
<evidence type="ECO:0000256" key="3">
    <source>
        <dbReference type="ARBA" id="ARBA00022842"/>
    </source>
</evidence>
<dbReference type="PATRIC" id="fig|1408189.4.peg.531"/>
<evidence type="ECO:0000313" key="7">
    <source>
        <dbReference type="EMBL" id="ALA66814.1"/>
    </source>
</evidence>
<evidence type="ECO:0000256" key="1">
    <source>
        <dbReference type="ARBA" id="ARBA00001946"/>
    </source>
</evidence>
<feature type="binding site" evidence="4">
    <location>
        <position position="129"/>
    </location>
    <ligand>
        <name>substrate</name>
    </ligand>
</feature>
<dbReference type="STRING" id="1408189.CLAC_02670"/>
<dbReference type="Pfam" id="PF03328">
    <property type="entry name" value="HpcH_HpaI"/>
    <property type="match status" value="1"/>
</dbReference>
<dbReference type="InterPro" id="IPR015813">
    <property type="entry name" value="Pyrv/PenolPyrv_kinase-like_dom"/>
</dbReference>
<dbReference type="PIRSF" id="PIRSF015582">
    <property type="entry name" value="Cit_lyase_B"/>
    <property type="match status" value="1"/>
</dbReference>
<dbReference type="PANTHER" id="PTHR32308:SF10">
    <property type="entry name" value="CITRATE LYASE SUBUNIT BETA"/>
    <property type="match status" value="1"/>
</dbReference>
<dbReference type="PANTHER" id="PTHR32308">
    <property type="entry name" value="LYASE BETA SUBUNIT, PUTATIVE (AFU_ORTHOLOGUE AFUA_4G13030)-RELATED"/>
    <property type="match status" value="1"/>
</dbReference>
<accession>A0A0K2GYF4</accession>
<feature type="binding site" evidence="4">
    <location>
        <position position="82"/>
    </location>
    <ligand>
        <name>substrate</name>
    </ligand>
</feature>
<dbReference type="SUPFAM" id="SSF51621">
    <property type="entry name" value="Phosphoenolpyruvate/pyruvate domain"/>
    <property type="match status" value="1"/>
</dbReference>
<dbReference type="OrthoDB" id="5172636at2"/>
<gene>
    <name evidence="7" type="ORF">CLAC_02670</name>
</gene>
<evidence type="ECO:0000313" key="8">
    <source>
        <dbReference type="Proteomes" id="UP000058446"/>
    </source>
</evidence>
<dbReference type="InterPro" id="IPR040442">
    <property type="entry name" value="Pyrv_kinase-like_dom_sf"/>
</dbReference>
<comment type="cofactor">
    <cofactor evidence="1">
        <name>Mg(2+)</name>
        <dbReference type="ChEBI" id="CHEBI:18420"/>
    </cofactor>
</comment>
<dbReference type="RefSeq" id="WP_082313045.1">
    <property type="nucleotide sequence ID" value="NZ_CP006841.1"/>
</dbReference>
<evidence type="ECO:0000256" key="5">
    <source>
        <dbReference type="PIRSR" id="PIRSR015582-2"/>
    </source>
</evidence>
<keyword evidence="2 5" id="KW-0479">Metal-binding</keyword>
<evidence type="ECO:0000256" key="4">
    <source>
        <dbReference type="PIRSR" id="PIRSR015582-1"/>
    </source>
</evidence>
<feature type="binding site" evidence="5">
    <location>
        <position position="155"/>
    </location>
    <ligand>
        <name>Mg(2+)</name>
        <dbReference type="ChEBI" id="CHEBI:18420"/>
    </ligand>
</feature>
<dbReference type="KEGG" id="clw:CLAC_02670"/>
<dbReference type="InterPro" id="IPR011206">
    <property type="entry name" value="Citrate_lyase_beta/mcl1/mcl2"/>
</dbReference>
<dbReference type="GO" id="GO:0006107">
    <property type="term" value="P:oxaloacetate metabolic process"/>
    <property type="evidence" value="ECO:0007669"/>
    <property type="project" value="TreeGrafter"/>
</dbReference>
<feature type="domain" description="HpcH/HpaI aldolase/citrate lyase" evidence="6">
    <location>
        <begin position="28"/>
        <end position="233"/>
    </location>
</feature>